<comment type="similarity">
    <text evidence="1">Belongs to the ATG14 family.</text>
</comment>
<dbReference type="Pfam" id="PF10186">
    <property type="entry name" value="ATG14"/>
    <property type="match status" value="1"/>
</dbReference>
<dbReference type="GO" id="GO:0035493">
    <property type="term" value="P:SNARE complex assembly"/>
    <property type="evidence" value="ECO:0007669"/>
    <property type="project" value="TreeGrafter"/>
</dbReference>
<evidence type="ECO:0000313" key="6">
    <source>
        <dbReference type="EMBL" id="GJJ68898.1"/>
    </source>
</evidence>
<evidence type="ECO:0000256" key="3">
    <source>
        <dbReference type="ARBA" id="ARBA00023054"/>
    </source>
</evidence>
<feature type="region of interest" description="Disordered" evidence="5">
    <location>
        <begin position="130"/>
        <end position="150"/>
    </location>
</feature>
<dbReference type="EMBL" id="BQFW01000002">
    <property type="protein sequence ID" value="GJJ68898.1"/>
    <property type="molecule type" value="Genomic_DNA"/>
</dbReference>
<organism evidence="6 7">
    <name type="scientific">Entomortierella parvispora</name>
    <dbReference type="NCBI Taxonomy" id="205924"/>
    <lineage>
        <taxon>Eukaryota</taxon>
        <taxon>Fungi</taxon>
        <taxon>Fungi incertae sedis</taxon>
        <taxon>Mucoromycota</taxon>
        <taxon>Mortierellomycotina</taxon>
        <taxon>Mortierellomycetes</taxon>
        <taxon>Mortierellales</taxon>
        <taxon>Mortierellaceae</taxon>
        <taxon>Entomortierella</taxon>
    </lineage>
</organism>
<feature type="compositionally biased region" description="Low complexity" evidence="5">
    <location>
        <begin position="184"/>
        <end position="195"/>
    </location>
</feature>
<dbReference type="InterPro" id="IPR018791">
    <property type="entry name" value="UV_resistance/autophagy_Atg14"/>
</dbReference>
<evidence type="ECO:0000256" key="5">
    <source>
        <dbReference type="SAM" id="MobiDB-lite"/>
    </source>
</evidence>
<feature type="compositionally biased region" description="Polar residues" evidence="5">
    <location>
        <begin position="51"/>
        <end position="65"/>
    </location>
</feature>
<feature type="region of interest" description="Disordered" evidence="5">
    <location>
        <begin position="762"/>
        <end position="787"/>
    </location>
</feature>
<reference evidence="6" key="2">
    <citation type="journal article" date="2022" name="Microbiol. Resour. Announc.">
        <title>Whole-Genome Sequence of Entomortierella parvispora E1425, a Mucoromycotan Fungus Associated with Burkholderiaceae-Related Endosymbiotic Bacteria.</title>
        <authorList>
            <person name="Herlambang A."/>
            <person name="Guo Y."/>
            <person name="Takashima Y."/>
            <person name="Narisawa K."/>
            <person name="Ohta H."/>
            <person name="Nishizawa T."/>
        </authorList>
    </citation>
    <scope>NUCLEOTIDE SEQUENCE</scope>
    <source>
        <strain evidence="6">E1425</strain>
    </source>
</reference>
<proteinExistence type="inferred from homology"/>
<feature type="compositionally biased region" description="Polar residues" evidence="5">
    <location>
        <begin position="966"/>
        <end position="975"/>
    </location>
</feature>
<dbReference type="GO" id="GO:0000149">
    <property type="term" value="F:SNARE binding"/>
    <property type="evidence" value="ECO:0007669"/>
    <property type="project" value="TreeGrafter"/>
</dbReference>
<feature type="compositionally biased region" description="Low complexity" evidence="5">
    <location>
        <begin position="936"/>
        <end position="965"/>
    </location>
</feature>
<feature type="compositionally biased region" description="Basic and acidic residues" evidence="5">
    <location>
        <begin position="1007"/>
        <end position="1027"/>
    </location>
</feature>
<accession>A0A9P3H2H1</accession>
<evidence type="ECO:0000256" key="2">
    <source>
        <dbReference type="ARBA" id="ARBA00013807"/>
    </source>
</evidence>
<feature type="compositionally biased region" description="Polar residues" evidence="5">
    <location>
        <begin position="808"/>
        <end position="830"/>
    </location>
</feature>
<keyword evidence="3 4" id="KW-0175">Coiled coil</keyword>
<feature type="compositionally biased region" description="Low complexity" evidence="5">
    <location>
        <begin position="80"/>
        <end position="93"/>
    </location>
</feature>
<dbReference type="GO" id="GO:0000323">
    <property type="term" value="C:lytic vacuole"/>
    <property type="evidence" value="ECO:0007669"/>
    <property type="project" value="TreeGrafter"/>
</dbReference>
<comment type="caution">
    <text evidence="6">The sequence shown here is derived from an EMBL/GenBank/DDBJ whole genome shotgun (WGS) entry which is preliminary data.</text>
</comment>
<keyword evidence="7" id="KW-1185">Reference proteome</keyword>
<dbReference type="AlphaFoldDB" id="A0A9P3H2H1"/>
<dbReference type="OrthoDB" id="72772at2759"/>
<feature type="compositionally biased region" description="Polar residues" evidence="5">
    <location>
        <begin position="94"/>
        <end position="103"/>
    </location>
</feature>
<dbReference type="PANTHER" id="PTHR15157:SF5">
    <property type="entry name" value="UV RADIATION RESISTANCE-ASSOCIATED GENE PROTEIN"/>
    <property type="match status" value="1"/>
</dbReference>
<dbReference type="GO" id="GO:0032991">
    <property type="term" value="C:protein-containing complex"/>
    <property type="evidence" value="ECO:0007669"/>
    <property type="project" value="UniProtKB-ARBA"/>
</dbReference>
<evidence type="ECO:0000313" key="7">
    <source>
        <dbReference type="Proteomes" id="UP000827284"/>
    </source>
</evidence>
<feature type="region of interest" description="Disordered" evidence="5">
    <location>
        <begin position="178"/>
        <end position="229"/>
    </location>
</feature>
<dbReference type="Proteomes" id="UP000827284">
    <property type="component" value="Unassembled WGS sequence"/>
</dbReference>
<protein>
    <recommendedName>
        <fullName evidence="2">Autophagy-related protein 14</fullName>
    </recommendedName>
</protein>
<feature type="compositionally biased region" description="Polar residues" evidence="5">
    <location>
        <begin position="991"/>
        <end position="1002"/>
    </location>
</feature>
<feature type="compositionally biased region" description="Polar residues" evidence="5">
    <location>
        <begin position="771"/>
        <end position="781"/>
    </location>
</feature>
<feature type="region of interest" description="Disordered" evidence="5">
    <location>
        <begin position="804"/>
        <end position="1060"/>
    </location>
</feature>
<gene>
    <name evidence="6" type="ORF">EMPS_01244</name>
</gene>
<evidence type="ECO:0000256" key="4">
    <source>
        <dbReference type="SAM" id="Coils"/>
    </source>
</evidence>
<feature type="coiled-coil region" evidence="4">
    <location>
        <begin position="497"/>
        <end position="524"/>
    </location>
</feature>
<reference evidence="6" key="1">
    <citation type="submission" date="2021-11" db="EMBL/GenBank/DDBJ databases">
        <authorList>
            <person name="Herlambang A."/>
            <person name="Guo Y."/>
            <person name="Takashima Y."/>
            <person name="Nishizawa T."/>
        </authorList>
    </citation>
    <scope>NUCLEOTIDE SEQUENCE</scope>
    <source>
        <strain evidence="6">E1425</strain>
    </source>
</reference>
<dbReference type="PANTHER" id="PTHR15157">
    <property type="entry name" value="UV RADIATION RESISTANCE-ASSOCIATED GENE PROTEIN"/>
    <property type="match status" value="1"/>
</dbReference>
<sequence>MDPGHSRHKRRHGLEPTQRRVRHIQCIFARNLTFTQNSNQRTLASVLQQQQPNLKHGTSTSTQFPPNYLHQPLGSTHSGSNSYVSTSVTQQSSHRYQTRSVTPSIDLPSGASSPTRGYFRSPWNSYQYGVHKSKGPGSDTGSMSASESGRGLSASIKEPIARLSAGIKASVLSKSNAFESGYTSDSGLGSRSSSGQKRETATVSPSLKKGFRHSRDMKTPEPGPKFPASFDNTVDPRKIAAGQTPPPQPIHDRLLSPNNMDLPPRSIETPSTVVIRDCKSLPGEDELSIGLPPFVFQRENHPILLDTYFTLHDPLNDNVIYTSDAVMRSNNPNYNPLEDYLFSDPTKRRSSSVTIRIWAGCKESDFYPLLEWKVDLCCLQFVGKGLRDIPVGLPNNTVLIRFDDGFYTAPDEDDVTDHPHISASGGAALGPRAKQSYTYESATRLNNLHECIADTKKSRDEIKHNIDLALSKENAPLIMQKRKGEYTERLWHLQRQLGHELNALEQAQEKAAALRQKLAERHQALADSKERGQTQEMYLDESIVNLTKNKESLFSNLKEYSTKRTELIATLFTIFPITESEHDPDLLTICKVPLPNSVYFGADEDMVSIALGLTCHLVTMLAHYLCVPLRYPLIPMGSRASVLDPVSLLVGPKDFPLYGKGQDRLRFEYGVFLLNKDIEQLMNSQGLQFMDLRQTLPNIRYLMETLLTTSPVQSMLYRSKFLSRRRHDRLDQEKLNDLFVISHEQHEFDSILHPVTGLGIDSVQDGRHQRGISSATSSSTGMGERTSHIVREYDPIDGEYTLILDSPSMRSPASRKTATATTTPKDSPNSVRRESLSIPISPAKGSSAVRMTSQLRRSGYASSTITTDTEEEEEEGSQRSEDPSFLGWPGGPLLQDDLPAPPIVTRSEGPADLISKPFDSKISRISRSLFEDDSQEGGSDSGDSSHLSQSLRASPKTLSTPSKSPRTVSPGSIDSTAAPCKVPQDGDFQNMDPQTMRPSTPTQPEPRGLEPRGLEEKGQRHGKPKCDLDEDIGPKSTSHSPSPPVLGTATTLPKEASAATKVSTLERLVLDGA</sequence>
<name>A0A9P3H2H1_9FUNG</name>
<feature type="region of interest" description="Disordered" evidence="5">
    <location>
        <begin position="51"/>
        <end position="118"/>
    </location>
</feature>
<evidence type="ECO:0000256" key="1">
    <source>
        <dbReference type="ARBA" id="ARBA00009574"/>
    </source>
</evidence>
<dbReference type="GO" id="GO:0005768">
    <property type="term" value="C:endosome"/>
    <property type="evidence" value="ECO:0007669"/>
    <property type="project" value="TreeGrafter"/>
</dbReference>